<name>B4DK11_HUMAN</name>
<proteinExistence type="evidence at transcript level"/>
<protein>
    <recommendedName>
        <fullName evidence="3">Protein rogdi homolog</fullName>
    </recommendedName>
</protein>
<comment type="subcellular location">
    <subcellularLocation>
        <location evidence="1">Cytoplasmic vesicle</location>
        <location evidence="1">Secretory vesicle</location>
        <location evidence="1">Synaptic vesicle</location>
    </subcellularLocation>
</comment>
<comment type="similarity">
    <text evidence="2">Belongs to the rogdi family.</text>
</comment>
<evidence type="ECO:0000256" key="1">
    <source>
        <dbReference type="ARBA" id="ARBA00004234"/>
    </source>
</evidence>
<dbReference type="InterPro" id="IPR028241">
    <property type="entry name" value="RAVE2/Rogdi"/>
</dbReference>
<dbReference type="EMBL" id="AK296334">
    <property type="protein sequence ID" value="BAG59023.1"/>
    <property type="molecule type" value="mRNA"/>
</dbReference>
<organism evidence="5">
    <name type="scientific">Homo sapiens</name>
    <name type="common">Human</name>
    <dbReference type="NCBI Taxonomy" id="9606"/>
    <lineage>
        <taxon>Eukaryota</taxon>
        <taxon>Metazoa</taxon>
        <taxon>Chordata</taxon>
        <taxon>Craniata</taxon>
        <taxon>Vertebrata</taxon>
        <taxon>Euteleostomi</taxon>
        <taxon>Mammalia</taxon>
        <taxon>Eutheria</taxon>
        <taxon>Euarchontoglires</taxon>
        <taxon>Primates</taxon>
        <taxon>Haplorrhini</taxon>
        <taxon>Catarrhini</taxon>
        <taxon>Hominidae</taxon>
        <taxon>Homo</taxon>
    </lineage>
</organism>
<dbReference type="GO" id="GO:0008021">
    <property type="term" value="C:synaptic vesicle"/>
    <property type="evidence" value="ECO:0007669"/>
    <property type="project" value="UniProtKB-SubCell"/>
</dbReference>
<feature type="compositionally biased region" description="Low complexity" evidence="4">
    <location>
        <begin position="124"/>
        <end position="136"/>
    </location>
</feature>
<dbReference type="AlphaFoldDB" id="B4DK11"/>
<dbReference type="PANTHER" id="PTHR13618">
    <property type="entry name" value="LEUCINE ZIPPER CONTAINING TRANSCRIPTION FACTOR LZF1"/>
    <property type="match status" value="1"/>
</dbReference>
<dbReference type="PeptideAtlas" id="B4DK11"/>
<dbReference type="PANTHER" id="PTHR13618:SF1">
    <property type="entry name" value="PROTEIN ROGDI HOMOLOG"/>
    <property type="match status" value="1"/>
</dbReference>
<accession>B4DK11</accession>
<evidence type="ECO:0000313" key="5">
    <source>
        <dbReference type="EMBL" id="BAG59023.1"/>
    </source>
</evidence>
<evidence type="ECO:0000256" key="4">
    <source>
        <dbReference type="SAM" id="MobiDB-lite"/>
    </source>
</evidence>
<sequence>MATVMAATAAERAVLEEEFRWLLHDEVHAVLKQLQDILKVTTRALPRRAWRPSLLISLAPPGAARLRPERLQCAAAAAFRQGPASANSSRPHYISTCVRAGAGPDEGASKGLSPARPRVGEGRLGSSGIQSGSRRILPLPGSVTSAKSLNLPGPPFSHWQKGDNSTRFARLGCR</sequence>
<evidence type="ECO:0000256" key="3">
    <source>
        <dbReference type="ARBA" id="ARBA00022046"/>
    </source>
</evidence>
<evidence type="ECO:0000256" key="2">
    <source>
        <dbReference type="ARBA" id="ARBA00005535"/>
    </source>
</evidence>
<feature type="region of interest" description="Disordered" evidence="4">
    <location>
        <begin position="104"/>
        <end position="136"/>
    </location>
</feature>
<reference evidence="5" key="1">
    <citation type="submission" date="2007-10" db="EMBL/GenBank/DDBJ databases">
        <title>NEDO human cDNA sequencing project focused on splicing variants.</title>
        <authorList>
            <person name="Wakamatsu A."/>
            <person name="Yamamoto J."/>
            <person name="Kimura K."/>
            <person name="Ishii S."/>
            <person name="Watanabe K."/>
            <person name="Sugiyama A."/>
            <person name="Murakawa K."/>
            <person name="Kaida T."/>
            <person name="Tsuchiya K."/>
            <person name="Fukuzumi Y."/>
            <person name="Kumagai A."/>
            <person name="Oishi Y."/>
            <person name="Yamamoto S."/>
            <person name="Ono Y."/>
            <person name="Komori Y."/>
            <person name="Yamazaki M."/>
            <person name="Kisu Y."/>
            <person name="Nishikawa T."/>
            <person name="Sugano S."/>
            <person name="Nomura N."/>
            <person name="Isogai T."/>
        </authorList>
    </citation>
    <scope>NUCLEOTIDE SEQUENCE</scope>
    <source>
        <tissue evidence="5">Thalamus</tissue>
    </source>
</reference>